<accession>A0A0D3IIC3</accession>
<protein>
    <submittedName>
        <fullName evidence="1">Uncharacterized protein</fullName>
    </submittedName>
</protein>
<evidence type="ECO:0000313" key="2">
    <source>
        <dbReference type="Proteomes" id="UP000013827"/>
    </source>
</evidence>
<organism evidence="1 2">
    <name type="scientific">Emiliania huxleyi (strain CCMP1516)</name>
    <dbReference type="NCBI Taxonomy" id="280463"/>
    <lineage>
        <taxon>Eukaryota</taxon>
        <taxon>Haptista</taxon>
        <taxon>Haptophyta</taxon>
        <taxon>Prymnesiophyceae</taxon>
        <taxon>Isochrysidales</taxon>
        <taxon>Noelaerhabdaceae</taxon>
        <taxon>Emiliania</taxon>
    </lineage>
</organism>
<evidence type="ECO:0000313" key="1">
    <source>
        <dbReference type="EnsemblProtists" id="EOD11008"/>
    </source>
</evidence>
<dbReference type="AlphaFoldDB" id="A0A0D3IIC3"/>
<dbReference type="RefSeq" id="XP_005763437.1">
    <property type="nucleotide sequence ID" value="XM_005763380.1"/>
</dbReference>
<dbReference type="EnsemblProtists" id="EOD11008">
    <property type="protein sequence ID" value="EOD11008"/>
    <property type="gene ID" value="EMIHUDRAFT_257548"/>
</dbReference>
<name>A0A0D3IIC3_EMIH1</name>
<dbReference type="GeneID" id="17257159"/>
<reference evidence="2" key="1">
    <citation type="journal article" date="2013" name="Nature">
        <title>Pan genome of the phytoplankton Emiliania underpins its global distribution.</title>
        <authorList>
            <person name="Read B.A."/>
            <person name="Kegel J."/>
            <person name="Klute M.J."/>
            <person name="Kuo A."/>
            <person name="Lefebvre S.C."/>
            <person name="Maumus F."/>
            <person name="Mayer C."/>
            <person name="Miller J."/>
            <person name="Monier A."/>
            <person name="Salamov A."/>
            <person name="Young J."/>
            <person name="Aguilar M."/>
            <person name="Claverie J.M."/>
            <person name="Frickenhaus S."/>
            <person name="Gonzalez K."/>
            <person name="Herman E.K."/>
            <person name="Lin Y.C."/>
            <person name="Napier J."/>
            <person name="Ogata H."/>
            <person name="Sarno A.F."/>
            <person name="Shmutz J."/>
            <person name="Schroeder D."/>
            <person name="de Vargas C."/>
            <person name="Verret F."/>
            <person name="von Dassow P."/>
            <person name="Valentin K."/>
            <person name="Van de Peer Y."/>
            <person name="Wheeler G."/>
            <person name="Dacks J.B."/>
            <person name="Delwiche C.F."/>
            <person name="Dyhrman S.T."/>
            <person name="Glockner G."/>
            <person name="John U."/>
            <person name="Richards T."/>
            <person name="Worden A.Z."/>
            <person name="Zhang X."/>
            <person name="Grigoriev I.V."/>
            <person name="Allen A.E."/>
            <person name="Bidle K."/>
            <person name="Borodovsky M."/>
            <person name="Bowler C."/>
            <person name="Brownlee C."/>
            <person name="Cock J.M."/>
            <person name="Elias M."/>
            <person name="Gladyshev V.N."/>
            <person name="Groth M."/>
            <person name="Guda C."/>
            <person name="Hadaegh A."/>
            <person name="Iglesias-Rodriguez M.D."/>
            <person name="Jenkins J."/>
            <person name="Jones B.M."/>
            <person name="Lawson T."/>
            <person name="Leese F."/>
            <person name="Lindquist E."/>
            <person name="Lobanov A."/>
            <person name="Lomsadze A."/>
            <person name="Malik S.B."/>
            <person name="Marsh M.E."/>
            <person name="Mackinder L."/>
            <person name="Mock T."/>
            <person name="Mueller-Roeber B."/>
            <person name="Pagarete A."/>
            <person name="Parker M."/>
            <person name="Probert I."/>
            <person name="Quesneville H."/>
            <person name="Raines C."/>
            <person name="Rensing S.A."/>
            <person name="Riano-Pachon D.M."/>
            <person name="Richier S."/>
            <person name="Rokitta S."/>
            <person name="Shiraiwa Y."/>
            <person name="Soanes D.M."/>
            <person name="van der Giezen M."/>
            <person name="Wahlund T.M."/>
            <person name="Williams B."/>
            <person name="Wilson W."/>
            <person name="Wolfe G."/>
            <person name="Wurch L.L."/>
        </authorList>
    </citation>
    <scope>NUCLEOTIDE SEQUENCE</scope>
</reference>
<keyword evidence="2" id="KW-1185">Reference proteome</keyword>
<reference evidence="1" key="2">
    <citation type="submission" date="2024-10" db="UniProtKB">
        <authorList>
            <consortium name="EnsemblProtists"/>
        </authorList>
    </citation>
    <scope>IDENTIFICATION</scope>
</reference>
<dbReference type="HOGENOM" id="CLU_1933081_0_0_1"/>
<dbReference type="Proteomes" id="UP000013827">
    <property type="component" value="Unassembled WGS sequence"/>
</dbReference>
<sequence length="131" mass="13831">MPPRGRATTTSVNLLPSDFVGQRVELQGLTARADLNGQVGVAKSYDSARGRLAVALDSGEGAAMSDGFWGSGPPLLVRPAHLRLVELETGAVTAAASDEMLRAKRYRQLHCVRMAAAEHASVLSECASRAE</sequence>
<dbReference type="PaxDb" id="2903-EOD11008"/>
<dbReference type="KEGG" id="ehx:EMIHUDRAFT_257548"/>
<proteinExistence type="predicted"/>